<dbReference type="Proteomes" id="UP001149400">
    <property type="component" value="Unassembled WGS sequence"/>
</dbReference>
<keyword evidence="3" id="KW-1185">Reference proteome</keyword>
<proteinExistence type="predicted"/>
<feature type="transmembrane region" description="Helical" evidence="1">
    <location>
        <begin position="51"/>
        <end position="68"/>
    </location>
</feature>
<organism evidence="2 3">
    <name type="scientific">Enterovibrio gelatinilyticus</name>
    <dbReference type="NCBI Taxonomy" id="2899819"/>
    <lineage>
        <taxon>Bacteria</taxon>
        <taxon>Pseudomonadati</taxon>
        <taxon>Pseudomonadota</taxon>
        <taxon>Gammaproteobacteria</taxon>
        <taxon>Vibrionales</taxon>
        <taxon>Vibrionaceae</taxon>
        <taxon>Enterovibrio</taxon>
    </lineage>
</organism>
<evidence type="ECO:0000313" key="2">
    <source>
        <dbReference type="EMBL" id="MDD1795193.1"/>
    </source>
</evidence>
<evidence type="ECO:0000313" key="3">
    <source>
        <dbReference type="Proteomes" id="UP001149400"/>
    </source>
</evidence>
<gene>
    <name evidence="2" type="ORF">LRP50_18860</name>
</gene>
<feature type="transmembrane region" description="Helical" evidence="1">
    <location>
        <begin position="20"/>
        <end position="39"/>
    </location>
</feature>
<comment type="caution">
    <text evidence="2">The sequence shown here is derived from an EMBL/GenBank/DDBJ whole genome shotgun (WGS) entry which is preliminary data.</text>
</comment>
<keyword evidence="1" id="KW-0472">Membrane</keyword>
<accession>A0ABT5R4J3</accession>
<reference evidence="2" key="1">
    <citation type="submission" date="2021-12" db="EMBL/GenBank/DDBJ databases">
        <title>Enterovibrio ZSDZ35 sp. nov. and Enterovibrio ZSDZ42 sp. nov., isolated from coastal seawater in Qingdao.</title>
        <authorList>
            <person name="Zhang P."/>
        </authorList>
    </citation>
    <scope>NUCLEOTIDE SEQUENCE</scope>
    <source>
        <strain evidence="2">ZSDZ42</strain>
    </source>
</reference>
<keyword evidence="1" id="KW-0812">Transmembrane</keyword>
<protein>
    <submittedName>
        <fullName evidence="2">Uncharacterized protein</fullName>
    </submittedName>
</protein>
<name>A0ABT5R4J3_9GAMM</name>
<evidence type="ECO:0000256" key="1">
    <source>
        <dbReference type="SAM" id="Phobius"/>
    </source>
</evidence>
<dbReference type="EMBL" id="JAJUBC010000025">
    <property type="protein sequence ID" value="MDD1795193.1"/>
    <property type="molecule type" value="Genomic_DNA"/>
</dbReference>
<keyword evidence="1" id="KW-1133">Transmembrane helix</keyword>
<sequence length="195" mass="23250">MEVIYSPAQTFNFFHELYDIISGRVLIILAFYIFLNFFYGRYLEGKVNKGHFQLPTIFVFAVAMFIPIPNEFQIRKYEYVNYKDLDNYESVIHISGLVQGHHYVDEIWEGNIFEKDKPGQLWRIHYLNIGDEVLIFIDLNWKVNQNFYKPRCYRGSFDKLFAPLVGLNVMLGYYKTEVTSHLHEKENCLVDIHRV</sequence>
<dbReference type="RefSeq" id="WP_274165999.1">
    <property type="nucleotide sequence ID" value="NZ_JAJUBC010000025.1"/>
</dbReference>